<gene>
    <name evidence="7" type="ORF">EV665_12339</name>
</gene>
<dbReference type="PRINTS" id="PR01270">
    <property type="entry name" value="HDASUPER"/>
</dbReference>
<dbReference type="AlphaFoldDB" id="A0A4V2RGM6"/>
<keyword evidence="3" id="KW-0479">Metal-binding</keyword>
<dbReference type="GO" id="GO:0046872">
    <property type="term" value="F:metal ion binding"/>
    <property type="evidence" value="ECO:0007669"/>
    <property type="project" value="UniProtKB-KW"/>
</dbReference>
<sequence length="339" mass="36159">MLAIHDERQALHRPLTRIAGGVLKPNLEVPERIVLLREGLALAGIDVVAPAGDDAGLIRALHDPGYLDFLENGFAAWRAIPGNGPELRSSIHPNVYMNRRPDDLLGRAGFYQADAGCVLVEGTWQAARASALTALDAAARVLGGCDMVYALCRPPGHHAYRDKAGGFCYLNNSALAAERAVLAGRRVAILDIDVHHGNGTQTMFYDRGDVLTLSVHGDPAYLYPYYAGYADEAGIGAGAGRNRNFPLPLGSDGAAYRAAVRAACDEVRRFGADFLVLALGLDASVNDPFACMTVNDEDFARIAEDIADLRIPTVIVQEGGYVSPFLTGTLAAFLSGILQ</sequence>
<dbReference type="RefSeq" id="WP_133036244.1">
    <property type="nucleotide sequence ID" value="NZ_BAABEI010000012.1"/>
</dbReference>
<evidence type="ECO:0000256" key="3">
    <source>
        <dbReference type="ARBA" id="ARBA00022723"/>
    </source>
</evidence>
<dbReference type="GO" id="GO:0016787">
    <property type="term" value="F:hydrolase activity"/>
    <property type="evidence" value="ECO:0007669"/>
    <property type="project" value="UniProtKB-KW"/>
</dbReference>
<feature type="domain" description="Histone deacetylase" evidence="6">
    <location>
        <begin position="50"/>
        <end position="332"/>
    </location>
</feature>
<evidence type="ECO:0000313" key="7">
    <source>
        <dbReference type="EMBL" id="TCN37070.1"/>
    </source>
</evidence>
<dbReference type="InterPro" id="IPR023696">
    <property type="entry name" value="Ureohydrolase_dom_sf"/>
</dbReference>
<dbReference type="InterPro" id="IPR037138">
    <property type="entry name" value="His_deacetylse_dom_sf"/>
</dbReference>
<name>A0A4V2RGM6_SHIGR</name>
<evidence type="ECO:0000256" key="1">
    <source>
        <dbReference type="ARBA" id="ARBA00001947"/>
    </source>
</evidence>
<dbReference type="CDD" id="cd10001">
    <property type="entry name" value="HDAC_classII_APAH"/>
    <property type="match status" value="1"/>
</dbReference>
<dbReference type="GO" id="GO:0040029">
    <property type="term" value="P:epigenetic regulation of gene expression"/>
    <property type="evidence" value="ECO:0007669"/>
    <property type="project" value="TreeGrafter"/>
</dbReference>
<accession>A0A4V2RGM6</accession>
<protein>
    <submittedName>
        <fullName evidence="7">Acetoin utilization deacetylase AcuC-like enzyme</fullName>
    </submittedName>
</protein>
<dbReference type="Pfam" id="PF00850">
    <property type="entry name" value="Hist_deacetyl"/>
    <property type="match status" value="1"/>
</dbReference>
<keyword evidence="4" id="KW-0378">Hydrolase</keyword>
<comment type="similarity">
    <text evidence="2">Belongs to the histone deacetylase family.</text>
</comment>
<keyword evidence="5" id="KW-0862">Zinc</keyword>
<dbReference type="GO" id="GO:0004407">
    <property type="term" value="F:histone deacetylase activity"/>
    <property type="evidence" value="ECO:0007669"/>
    <property type="project" value="TreeGrafter"/>
</dbReference>
<dbReference type="Proteomes" id="UP000295351">
    <property type="component" value="Unassembled WGS sequence"/>
</dbReference>
<evidence type="ECO:0000313" key="8">
    <source>
        <dbReference type="Proteomes" id="UP000295351"/>
    </source>
</evidence>
<dbReference type="Gene3D" id="3.40.800.20">
    <property type="entry name" value="Histone deacetylase domain"/>
    <property type="match status" value="1"/>
</dbReference>
<evidence type="ECO:0000256" key="4">
    <source>
        <dbReference type="ARBA" id="ARBA00022801"/>
    </source>
</evidence>
<dbReference type="PANTHER" id="PTHR10625">
    <property type="entry name" value="HISTONE DEACETYLASE HDAC1-RELATED"/>
    <property type="match status" value="1"/>
</dbReference>
<comment type="cofactor">
    <cofactor evidence="1">
        <name>Zn(2+)</name>
        <dbReference type="ChEBI" id="CHEBI:29105"/>
    </cofactor>
</comment>
<dbReference type="EMBL" id="SLVX01000023">
    <property type="protein sequence ID" value="TCN37070.1"/>
    <property type="molecule type" value="Genomic_DNA"/>
</dbReference>
<dbReference type="InterPro" id="IPR023801">
    <property type="entry name" value="His_deacetylse_dom"/>
</dbReference>
<evidence type="ECO:0000259" key="6">
    <source>
        <dbReference type="Pfam" id="PF00850"/>
    </source>
</evidence>
<dbReference type="PANTHER" id="PTHR10625:SF17">
    <property type="entry name" value="HISTONE DEACETYLASE 8"/>
    <property type="match status" value="1"/>
</dbReference>
<keyword evidence="8" id="KW-1185">Reference proteome</keyword>
<reference evidence="7 8" key="1">
    <citation type="submission" date="2019-03" db="EMBL/GenBank/DDBJ databases">
        <title>Genomic Encyclopedia of Type Strains, Phase IV (KMG-IV): sequencing the most valuable type-strain genomes for metagenomic binning, comparative biology and taxonomic classification.</title>
        <authorList>
            <person name="Goeker M."/>
        </authorList>
    </citation>
    <scope>NUCLEOTIDE SEQUENCE [LARGE SCALE GENOMIC DNA]</scope>
    <source>
        <strain evidence="7 8">DSM 18401</strain>
    </source>
</reference>
<dbReference type="InterPro" id="IPR000286">
    <property type="entry name" value="HDACs"/>
</dbReference>
<comment type="caution">
    <text evidence="7">The sequence shown here is derived from an EMBL/GenBank/DDBJ whole genome shotgun (WGS) entry which is preliminary data.</text>
</comment>
<dbReference type="SUPFAM" id="SSF52768">
    <property type="entry name" value="Arginase/deacetylase"/>
    <property type="match status" value="1"/>
</dbReference>
<proteinExistence type="inferred from homology"/>
<organism evidence="7 8">
    <name type="scientific">Shinella granuli</name>
    <dbReference type="NCBI Taxonomy" id="323621"/>
    <lineage>
        <taxon>Bacteria</taxon>
        <taxon>Pseudomonadati</taxon>
        <taxon>Pseudomonadota</taxon>
        <taxon>Alphaproteobacteria</taxon>
        <taxon>Hyphomicrobiales</taxon>
        <taxon>Rhizobiaceae</taxon>
        <taxon>Shinella</taxon>
    </lineage>
</organism>
<evidence type="ECO:0000256" key="5">
    <source>
        <dbReference type="ARBA" id="ARBA00022833"/>
    </source>
</evidence>
<evidence type="ECO:0000256" key="2">
    <source>
        <dbReference type="ARBA" id="ARBA00005947"/>
    </source>
</evidence>